<keyword evidence="9" id="KW-0675">Receptor</keyword>
<proteinExistence type="predicted"/>
<keyword evidence="2" id="KW-0813">Transport</keyword>
<name>A0A9D9H8F7_9BACT</name>
<dbReference type="InterPro" id="IPR037066">
    <property type="entry name" value="Plug_dom_sf"/>
</dbReference>
<dbReference type="Gene3D" id="2.40.170.20">
    <property type="entry name" value="TonB-dependent receptor, beta-barrel domain"/>
    <property type="match status" value="1"/>
</dbReference>
<evidence type="ECO:0000313" key="9">
    <source>
        <dbReference type="EMBL" id="MBO8438698.1"/>
    </source>
</evidence>
<reference evidence="9" key="1">
    <citation type="submission" date="2020-10" db="EMBL/GenBank/DDBJ databases">
        <authorList>
            <person name="Gilroy R."/>
        </authorList>
    </citation>
    <scope>NUCLEOTIDE SEQUENCE</scope>
    <source>
        <strain evidence="9">G3-4614</strain>
    </source>
</reference>
<dbReference type="InterPro" id="IPR012910">
    <property type="entry name" value="Plug_dom"/>
</dbReference>
<evidence type="ECO:0000256" key="6">
    <source>
        <dbReference type="ARBA" id="ARBA00023136"/>
    </source>
</evidence>
<dbReference type="Gene3D" id="2.170.130.10">
    <property type="entry name" value="TonB-dependent receptor, plug domain"/>
    <property type="match status" value="1"/>
</dbReference>
<dbReference type="PANTHER" id="PTHR30069:SF29">
    <property type="entry name" value="HEMOGLOBIN AND HEMOGLOBIN-HAPTOGLOBIN-BINDING PROTEIN 1-RELATED"/>
    <property type="match status" value="1"/>
</dbReference>
<dbReference type="Proteomes" id="UP000823636">
    <property type="component" value="Unassembled WGS sequence"/>
</dbReference>
<accession>A0A9D9H8F7</accession>
<sequence length="659" mass="75023">MSHQNLHAAEYSDSQVDSILLQLNLREVTITGDNFREMVPVQRLTGKTLQNLNSYSVADALRYFSGVQLKDYGGVGGVKTIDIRSMGANHVGVFYDGIQLGNAQNGQIDLGMYSLDNVDEIAVYNGQKGEIFQSAKDFGSAGTLYIKSRTPKFEDGRNYHVKASMRAGSFGVVNPAFLLESRITDSISVSVSAEYLTANGKYKFRYKRITPAGDVAYDTTAVRENGDIRSLRAEGGIYGYIDNGYWRVKFYTYNSERGIPGAIVNNVWRRGERLTDNNTFVQGTFQKDITRKYKTMLNAKYAYYNTRYENNDEKLINVDNRYRQKEFYLSTSHAYSVFRFWDVALAYDYQWNSMWSDMNNFAFPKRSTHMLAAATSFQIWRVKLDGSCLGTFINDRTETGVNSSRRHAFSPSVLFSMKPLRSGDLTLRAFIKKSFIMPTFNDLYYTDLGNASLNPEYAVQYDGGITYRKEWTGKFVRAVGIKADGYYNRVTDKIVAYPKGQQFRWTMLNLGKVDIKGADVSADITVAPAKELFITLRGQYSYQQARDVTDPSDSYYGDQIPYVPLHSCSAIVQADYKGWMLNYSFIYAGERYSQQQNIAANYMQPWYTHDISLSKEFTTRFGKIKGTVEVNNFLNQSYDVILNYPMPGINFAGKITFEI</sequence>
<keyword evidence="3" id="KW-1134">Transmembrane beta strand</keyword>
<keyword evidence="5" id="KW-0732">Signal</keyword>
<gene>
    <name evidence="9" type="ORF">IAC54_07375</name>
</gene>
<evidence type="ECO:0000256" key="7">
    <source>
        <dbReference type="ARBA" id="ARBA00023237"/>
    </source>
</evidence>
<dbReference type="InterPro" id="IPR036942">
    <property type="entry name" value="Beta-barrel_TonB_sf"/>
</dbReference>
<dbReference type="AlphaFoldDB" id="A0A9D9H8F7"/>
<keyword evidence="4" id="KW-0812">Transmembrane</keyword>
<dbReference type="EMBL" id="JADIMW010000078">
    <property type="protein sequence ID" value="MBO8438698.1"/>
    <property type="molecule type" value="Genomic_DNA"/>
</dbReference>
<reference evidence="9" key="2">
    <citation type="journal article" date="2021" name="PeerJ">
        <title>Extensive microbial diversity within the chicken gut microbiome revealed by metagenomics and culture.</title>
        <authorList>
            <person name="Gilroy R."/>
            <person name="Ravi A."/>
            <person name="Getino M."/>
            <person name="Pursley I."/>
            <person name="Horton D.L."/>
            <person name="Alikhan N.F."/>
            <person name="Baker D."/>
            <person name="Gharbi K."/>
            <person name="Hall N."/>
            <person name="Watson M."/>
            <person name="Adriaenssens E.M."/>
            <person name="Foster-Nyarko E."/>
            <person name="Jarju S."/>
            <person name="Secka A."/>
            <person name="Antonio M."/>
            <person name="Oren A."/>
            <person name="Chaudhuri R.R."/>
            <person name="La Ragione R."/>
            <person name="Hildebrand F."/>
            <person name="Pallen M.J."/>
        </authorList>
    </citation>
    <scope>NUCLEOTIDE SEQUENCE</scope>
    <source>
        <strain evidence="9">G3-4614</strain>
    </source>
</reference>
<evidence type="ECO:0000256" key="1">
    <source>
        <dbReference type="ARBA" id="ARBA00004571"/>
    </source>
</evidence>
<feature type="domain" description="TonB-dependent receptor plug" evidence="8">
    <location>
        <begin position="39"/>
        <end position="129"/>
    </location>
</feature>
<dbReference type="GO" id="GO:0044718">
    <property type="term" value="P:siderophore transmembrane transport"/>
    <property type="evidence" value="ECO:0007669"/>
    <property type="project" value="TreeGrafter"/>
</dbReference>
<protein>
    <submittedName>
        <fullName evidence="9">TonB-dependent receptor plug domain-containing protein</fullName>
    </submittedName>
</protein>
<evidence type="ECO:0000256" key="4">
    <source>
        <dbReference type="ARBA" id="ARBA00022692"/>
    </source>
</evidence>
<dbReference type="GO" id="GO:0009279">
    <property type="term" value="C:cell outer membrane"/>
    <property type="evidence" value="ECO:0007669"/>
    <property type="project" value="UniProtKB-SubCell"/>
</dbReference>
<evidence type="ECO:0000259" key="8">
    <source>
        <dbReference type="Pfam" id="PF07715"/>
    </source>
</evidence>
<evidence type="ECO:0000256" key="3">
    <source>
        <dbReference type="ARBA" id="ARBA00022452"/>
    </source>
</evidence>
<dbReference type="SUPFAM" id="SSF56935">
    <property type="entry name" value="Porins"/>
    <property type="match status" value="1"/>
</dbReference>
<dbReference type="GO" id="GO:0015344">
    <property type="term" value="F:siderophore uptake transmembrane transporter activity"/>
    <property type="evidence" value="ECO:0007669"/>
    <property type="project" value="TreeGrafter"/>
</dbReference>
<dbReference type="PANTHER" id="PTHR30069">
    <property type="entry name" value="TONB-DEPENDENT OUTER MEMBRANE RECEPTOR"/>
    <property type="match status" value="1"/>
</dbReference>
<dbReference type="Pfam" id="PF07715">
    <property type="entry name" value="Plug"/>
    <property type="match status" value="1"/>
</dbReference>
<evidence type="ECO:0000313" key="10">
    <source>
        <dbReference type="Proteomes" id="UP000823636"/>
    </source>
</evidence>
<keyword evidence="6" id="KW-0472">Membrane</keyword>
<evidence type="ECO:0000256" key="2">
    <source>
        <dbReference type="ARBA" id="ARBA00022448"/>
    </source>
</evidence>
<comment type="caution">
    <text evidence="9">The sequence shown here is derived from an EMBL/GenBank/DDBJ whole genome shotgun (WGS) entry which is preliminary data.</text>
</comment>
<dbReference type="InterPro" id="IPR039426">
    <property type="entry name" value="TonB-dep_rcpt-like"/>
</dbReference>
<comment type="subcellular location">
    <subcellularLocation>
        <location evidence="1">Cell outer membrane</location>
        <topology evidence="1">Multi-pass membrane protein</topology>
    </subcellularLocation>
</comment>
<keyword evidence="7" id="KW-0998">Cell outer membrane</keyword>
<organism evidence="9 10">
    <name type="scientific">Candidatus Caccoplasma merdipullorum</name>
    <dbReference type="NCBI Taxonomy" id="2840718"/>
    <lineage>
        <taxon>Bacteria</taxon>
        <taxon>Pseudomonadati</taxon>
        <taxon>Bacteroidota</taxon>
        <taxon>Bacteroidia</taxon>
        <taxon>Bacteroidales</taxon>
        <taxon>Bacteroidaceae</taxon>
        <taxon>Bacteroidaceae incertae sedis</taxon>
        <taxon>Candidatus Caccoplasma</taxon>
    </lineage>
</organism>
<evidence type="ECO:0000256" key="5">
    <source>
        <dbReference type="ARBA" id="ARBA00022729"/>
    </source>
</evidence>